<comment type="caution">
    <text evidence="1">The sequence shown here is derived from an EMBL/GenBank/DDBJ whole genome shotgun (WGS) entry which is preliminary data.</text>
</comment>
<evidence type="ECO:0000313" key="1">
    <source>
        <dbReference type="EMBL" id="CAK9252032.1"/>
    </source>
</evidence>
<keyword evidence="2" id="KW-1185">Reference proteome</keyword>
<dbReference type="InterPro" id="IPR011989">
    <property type="entry name" value="ARM-like"/>
</dbReference>
<sequence>MDSQSYQRQKLNCRNCEIERLEGQLKELWFTVTSPFTSGDLLEELSHRAPLTLLERIAEHANAQPATLERLSYHPSHEIRVAVAENVGTPHHVIFALTHDSSADVRYSIAENYNSPLEALDLLTEDENPYVAYRAQMTLMRIAPAQASLRFEFSGAAEERKRNQAI</sequence>
<evidence type="ECO:0008006" key="3">
    <source>
        <dbReference type="Google" id="ProtNLM"/>
    </source>
</evidence>
<proteinExistence type="predicted"/>
<dbReference type="SUPFAM" id="SSF48371">
    <property type="entry name" value="ARM repeat"/>
    <property type="match status" value="1"/>
</dbReference>
<protein>
    <recommendedName>
        <fullName evidence="3">HEAT repeat domain-containing protein</fullName>
    </recommendedName>
</protein>
<accession>A0ABP0VD12</accession>
<gene>
    <name evidence="1" type="ORF">CSSPJE1EN1_LOCUS27410</name>
</gene>
<reference evidence="1" key="1">
    <citation type="submission" date="2024-02" db="EMBL/GenBank/DDBJ databases">
        <authorList>
            <consortium name="ELIXIR-Norway"/>
            <consortium name="Elixir Norway"/>
        </authorList>
    </citation>
    <scope>NUCLEOTIDE SEQUENCE</scope>
</reference>
<dbReference type="Gene3D" id="1.25.10.10">
    <property type="entry name" value="Leucine-rich Repeat Variant"/>
    <property type="match status" value="1"/>
</dbReference>
<dbReference type="InterPro" id="IPR016024">
    <property type="entry name" value="ARM-type_fold"/>
</dbReference>
<dbReference type="EMBL" id="CAXAQS010000542">
    <property type="protein sequence ID" value="CAK9252032.1"/>
    <property type="molecule type" value="Genomic_DNA"/>
</dbReference>
<organism evidence="1 2">
    <name type="scientific">Sphagnum jensenii</name>
    <dbReference type="NCBI Taxonomy" id="128206"/>
    <lineage>
        <taxon>Eukaryota</taxon>
        <taxon>Viridiplantae</taxon>
        <taxon>Streptophyta</taxon>
        <taxon>Embryophyta</taxon>
        <taxon>Bryophyta</taxon>
        <taxon>Sphagnophytina</taxon>
        <taxon>Sphagnopsida</taxon>
        <taxon>Sphagnales</taxon>
        <taxon>Sphagnaceae</taxon>
        <taxon>Sphagnum</taxon>
    </lineage>
</organism>
<dbReference type="Proteomes" id="UP001497444">
    <property type="component" value="Unassembled WGS sequence"/>
</dbReference>
<name>A0ABP0VD12_9BRYO</name>
<evidence type="ECO:0000313" key="2">
    <source>
        <dbReference type="Proteomes" id="UP001497444"/>
    </source>
</evidence>